<evidence type="ECO:0000256" key="4">
    <source>
        <dbReference type="ARBA" id="ARBA00005844"/>
    </source>
</evidence>
<dbReference type="InterPro" id="IPR023424">
    <property type="entry name" value="OadG"/>
</dbReference>
<sequence>MASTNLVLEGVELMLFGMGSVFVFLTLLVLSIRIMSRLLERYTPVAAPAPASAPMAVVDAAQEPAADVLEAIQAAIHQHRARRG</sequence>
<dbReference type="NCBIfam" id="TIGR01195">
    <property type="entry name" value="oadG_fam"/>
    <property type="match status" value="1"/>
</dbReference>
<evidence type="ECO:0000256" key="15">
    <source>
        <dbReference type="ARBA" id="ARBA00048176"/>
    </source>
</evidence>
<dbReference type="RefSeq" id="WP_089359222.1">
    <property type="nucleotide sequence ID" value="NZ_FZOG01000002.1"/>
</dbReference>
<keyword evidence="6 16" id="KW-0813">Transport</keyword>
<evidence type="ECO:0000256" key="17">
    <source>
        <dbReference type="RuleBase" id="RU004278"/>
    </source>
</evidence>
<name>A0A239BVN1_9PSED</name>
<dbReference type="GO" id="GO:0015081">
    <property type="term" value="F:sodium ion transmembrane transporter activity"/>
    <property type="evidence" value="ECO:0007669"/>
    <property type="project" value="UniProtKB-UniRule"/>
</dbReference>
<organism evidence="18 19">
    <name type="scientific">Pseudomonas segetis</name>
    <dbReference type="NCBI Taxonomy" id="298908"/>
    <lineage>
        <taxon>Bacteria</taxon>
        <taxon>Pseudomonadati</taxon>
        <taxon>Pseudomonadota</taxon>
        <taxon>Gammaproteobacteria</taxon>
        <taxon>Pseudomonadales</taxon>
        <taxon>Pseudomonadaceae</taxon>
        <taxon>Pseudomonas</taxon>
    </lineage>
</organism>
<evidence type="ECO:0000256" key="11">
    <source>
        <dbReference type="ARBA" id="ARBA00023053"/>
    </source>
</evidence>
<evidence type="ECO:0000256" key="13">
    <source>
        <dbReference type="ARBA" id="ARBA00023136"/>
    </source>
</evidence>
<dbReference type="HAMAP" id="MF_00404">
    <property type="entry name" value="OadG"/>
    <property type="match status" value="1"/>
</dbReference>
<dbReference type="GO" id="GO:0015451">
    <property type="term" value="F:decarboxylation-driven active transmembrane transporter activity"/>
    <property type="evidence" value="ECO:0007669"/>
    <property type="project" value="UniProtKB-EC"/>
</dbReference>
<evidence type="ECO:0000256" key="12">
    <source>
        <dbReference type="ARBA" id="ARBA00023065"/>
    </source>
</evidence>
<dbReference type="EC" id="7.2.4.2" evidence="16"/>
<dbReference type="GO" id="GO:0005886">
    <property type="term" value="C:plasma membrane"/>
    <property type="evidence" value="ECO:0007669"/>
    <property type="project" value="UniProtKB-SubCell"/>
</dbReference>
<comment type="catalytic activity">
    <reaction evidence="15 16 17">
        <text>oxaloacetate + 2 Na(+)(in) + H(+) = pyruvate + 2 Na(+)(out) + CO2</text>
        <dbReference type="Rhea" id="RHEA:57724"/>
        <dbReference type="ChEBI" id="CHEBI:15361"/>
        <dbReference type="ChEBI" id="CHEBI:15378"/>
        <dbReference type="ChEBI" id="CHEBI:16452"/>
        <dbReference type="ChEBI" id="CHEBI:16526"/>
        <dbReference type="ChEBI" id="CHEBI:29101"/>
        <dbReference type="EC" id="7.2.4.2"/>
    </reaction>
</comment>
<evidence type="ECO:0000256" key="16">
    <source>
        <dbReference type="HAMAP-Rule" id="MF_00404"/>
    </source>
</evidence>
<evidence type="ECO:0000256" key="5">
    <source>
        <dbReference type="ARBA" id="ARBA00011869"/>
    </source>
</evidence>
<evidence type="ECO:0000256" key="7">
    <source>
        <dbReference type="ARBA" id="ARBA00022475"/>
    </source>
</evidence>
<dbReference type="GO" id="GO:0036376">
    <property type="term" value="P:sodium ion export across plasma membrane"/>
    <property type="evidence" value="ECO:0007669"/>
    <property type="project" value="InterPro"/>
</dbReference>
<dbReference type="InterPro" id="IPR005899">
    <property type="entry name" value="Na_pump_deCOase"/>
</dbReference>
<evidence type="ECO:0000256" key="2">
    <source>
        <dbReference type="ARBA" id="ARBA00003002"/>
    </source>
</evidence>
<protein>
    <recommendedName>
        <fullName evidence="16">Probable oxaloacetate decarboxylase gamma chain</fullName>
        <ecNumber evidence="16">7.2.4.2</ecNumber>
    </recommendedName>
</protein>
<evidence type="ECO:0000256" key="8">
    <source>
        <dbReference type="ARBA" id="ARBA00022692"/>
    </source>
</evidence>
<evidence type="ECO:0000313" key="19">
    <source>
        <dbReference type="Proteomes" id="UP000242915"/>
    </source>
</evidence>
<keyword evidence="12 16" id="KW-0406">Ion transport</keyword>
<evidence type="ECO:0000256" key="10">
    <source>
        <dbReference type="ARBA" id="ARBA00022989"/>
    </source>
</evidence>
<dbReference type="GO" id="GO:0008948">
    <property type="term" value="F:oxaloacetate decarboxylase activity"/>
    <property type="evidence" value="ECO:0007669"/>
    <property type="project" value="UniProtKB-UniRule"/>
</dbReference>
<comment type="similarity">
    <text evidence="4 16 17">Belongs to the OadG family.</text>
</comment>
<dbReference type="EMBL" id="FZOG01000002">
    <property type="protein sequence ID" value="SNS11692.1"/>
    <property type="molecule type" value="Genomic_DNA"/>
</dbReference>
<accession>A0A239BVN1</accession>
<keyword evidence="14 16" id="KW-0739">Sodium transport</keyword>
<keyword evidence="19" id="KW-1185">Reference proteome</keyword>
<evidence type="ECO:0000256" key="9">
    <source>
        <dbReference type="ARBA" id="ARBA00022967"/>
    </source>
</evidence>
<evidence type="ECO:0000313" key="18">
    <source>
        <dbReference type="EMBL" id="SNS11692.1"/>
    </source>
</evidence>
<dbReference type="AlphaFoldDB" id="A0A239BVN1"/>
<keyword evidence="8 16" id="KW-0812">Transmembrane</keyword>
<gene>
    <name evidence="16" type="primary">oadG</name>
    <name evidence="18" type="ORF">SAMN05216255_1347</name>
</gene>
<dbReference type="Pfam" id="PF04277">
    <property type="entry name" value="OAD_gamma"/>
    <property type="match status" value="1"/>
</dbReference>
<evidence type="ECO:0000256" key="14">
    <source>
        <dbReference type="ARBA" id="ARBA00023201"/>
    </source>
</evidence>
<feature type="transmembrane region" description="Helical" evidence="16 17">
    <location>
        <begin position="13"/>
        <end position="32"/>
    </location>
</feature>
<keyword evidence="7 16" id="KW-1003">Cell membrane</keyword>
<reference evidence="19" key="1">
    <citation type="submission" date="2017-06" db="EMBL/GenBank/DDBJ databases">
        <authorList>
            <person name="Varghese N."/>
            <person name="Submissions S."/>
        </authorList>
    </citation>
    <scope>NUCLEOTIDE SEQUENCE [LARGE SCALE GENOMIC DNA]</scope>
    <source>
        <strain evidence="19">CIP 108523</strain>
    </source>
</reference>
<keyword evidence="10 16" id="KW-1133">Transmembrane helix</keyword>
<comment type="subunit">
    <text evidence="5 16">Heterotrimer of an alpha, a beta and a gamma subunit.</text>
</comment>
<proteinExistence type="inferred from homology"/>
<keyword evidence="13 16" id="KW-0472">Membrane</keyword>
<keyword evidence="11 16" id="KW-0915">Sodium</keyword>
<evidence type="ECO:0000256" key="1">
    <source>
        <dbReference type="ARBA" id="ARBA00001959"/>
    </source>
</evidence>
<comment type="function">
    <text evidence="2 16 17">Catalyzes the decarboxylation of oxaloacetate coupled to Na(+) translocation.</text>
</comment>
<evidence type="ECO:0000256" key="6">
    <source>
        <dbReference type="ARBA" id="ARBA00022448"/>
    </source>
</evidence>
<evidence type="ECO:0000256" key="3">
    <source>
        <dbReference type="ARBA" id="ARBA00004162"/>
    </source>
</evidence>
<dbReference type="Proteomes" id="UP000242915">
    <property type="component" value="Unassembled WGS sequence"/>
</dbReference>
<comment type="cofactor">
    <cofactor evidence="1 16 17">
        <name>Na(+)</name>
        <dbReference type="ChEBI" id="CHEBI:29101"/>
    </cofactor>
</comment>
<comment type="subcellular location">
    <subcellularLocation>
        <location evidence="3 16 17">Cell membrane</location>
        <topology evidence="3 16 17">Single-pass membrane protein</topology>
    </subcellularLocation>
</comment>
<keyword evidence="9 16" id="KW-1278">Translocase</keyword>